<proteinExistence type="predicted"/>
<dbReference type="GO" id="GO:0006950">
    <property type="term" value="P:response to stress"/>
    <property type="evidence" value="ECO:0007669"/>
    <property type="project" value="TreeGrafter"/>
</dbReference>
<dbReference type="PROSITE" id="PS50995">
    <property type="entry name" value="HTH_MARR_2"/>
    <property type="match status" value="1"/>
</dbReference>
<comment type="caution">
    <text evidence="3">The sequence shown here is derived from an EMBL/GenBank/DDBJ whole genome shotgun (WGS) entry which is preliminary data.</text>
</comment>
<evidence type="ECO:0000313" key="3">
    <source>
        <dbReference type="EMBL" id="GCC44571.1"/>
    </source>
</evidence>
<dbReference type="PANTHER" id="PTHR33164:SF95">
    <property type="entry name" value="TRANSCRIPTIONAL REGULATOR"/>
    <property type="match status" value="1"/>
</dbReference>
<dbReference type="Proteomes" id="UP000287033">
    <property type="component" value="Unassembled WGS sequence"/>
</dbReference>
<gene>
    <name evidence="3" type="ORF">chiPu_0028519</name>
</gene>
<dbReference type="FunFam" id="1.10.10.10:FF:000576">
    <property type="entry name" value="Transcriptional regulator HosA"/>
    <property type="match status" value="1"/>
</dbReference>
<dbReference type="PRINTS" id="PR00598">
    <property type="entry name" value="HTHMARR"/>
</dbReference>
<evidence type="ECO:0000313" key="4">
    <source>
        <dbReference type="Proteomes" id="UP000287033"/>
    </source>
</evidence>
<protein>
    <recommendedName>
        <fullName evidence="2">HTH marR-type domain-containing protein</fullName>
    </recommendedName>
</protein>
<feature type="domain" description="HTH marR-type" evidence="2">
    <location>
        <begin position="55"/>
        <end position="184"/>
    </location>
</feature>
<dbReference type="EMBL" id="BEZZ01133300">
    <property type="protein sequence ID" value="GCC44571.1"/>
    <property type="molecule type" value="Genomic_DNA"/>
</dbReference>
<sequence length="207" mass="22734">MRGASASTSRPIRACSRPRPRQSKSRRSPTPPRTGSPMPSSKPTPVTMDAVYTAPGYLFRRMQQIAVALFIEECRAFDLTPVQYAALVTISTHPGIDATRLSAVIAFDRSTLGNVIERLQAKEYIVRKPAAEDKRVKLLYLTKAGAGVLNDIMPSVDKAQARMLEPLKPADRKTLLSLLTQLVDLNNEASRVPLRAEDALEHLGRSG</sequence>
<evidence type="ECO:0000256" key="1">
    <source>
        <dbReference type="SAM" id="MobiDB-lite"/>
    </source>
</evidence>
<keyword evidence="4" id="KW-1185">Reference proteome</keyword>
<name>A0A401TPG8_CHIPU</name>
<dbReference type="GO" id="GO:0003700">
    <property type="term" value="F:DNA-binding transcription factor activity"/>
    <property type="evidence" value="ECO:0007669"/>
    <property type="project" value="InterPro"/>
</dbReference>
<dbReference type="PANTHER" id="PTHR33164">
    <property type="entry name" value="TRANSCRIPTIONAL REGULATOR, MARR FAMILY"/>
    <property type="match status" value="1"/>
</dbReference>
<organism evidence="3 4">
    <name type="scientific">Chiloscyllium punctatum</name>
    <name type="common">Brownbanded bambooshark</name>
    <name type="synonym">Hemiscyllium punctatum</name>
    <dbReference type="NCBI Taxonomy" id="137246"/>
    <lineage>
        <taxon>Eukaryota</taxon>
        <taxon>Metazoa</taxon>
        <taxon>Chordata</taxon>
        <taxon>Craniata</taxon>
        <taxon>Vertebrata</taxon>
        <taxon>Chondrichthyes</taxon>
        <taxon>Elasmobranchii</taxon>
        <taxon>Galeomorphii</taxon>
        <taxon>Galeoidea</taxon>
        <taxon>Orectolobiformes</taxon>
        <taxon>Hemiscylliidae</taxon>
        <taxon>Chiloscyllium</taxon>
    </lineage>
</organism>
<dbReference type="AlphaFoldDB" id="A0A401TPG8"/>
<dbReference type="InterPro" id="IPR036390">
    <property type="entry name" value="WH_DNA-bd_sf"/>
</dbReference>
<dbReference type="Gene3D" id="1.10.10.10">
    <property type="entry name" value="Winged helix-like DNA-binding domain superfamily/Winged helix DNA-binding domain"/>
    <property type="match status" value="1"/>
</dbReference>
<dbReference type="InterPro" id="IPR039422">
    <property type="entry name" value="MarR/SlyA-like"/>
</dbReference>
<feature type="compositionally biased region" description="Polar residues" evidence="1">
    <location>
        <begin position="1"/>
        <end position="10"/>
    </location>
</feature>
<feature type="region of interest" description="Disordered" evidence="1">
    <location>
        <begin position="1"/>
        <end position="47"/>
    </location>
</feature>
<dbReference type="SMART" id="SM00347">
    <property type="entry name" value="HTH_MARR"/>
    <property type="match status" value="1"/>
</dbReference>
<accession>A0A401TPG8</accession>
<feature type="compositionally biased region" description="Basic residues" evidence="1">
    <location>
        <begin position="16"/>
        <end position="27"/>
    </location>
</feature>
<dbReference type="SUPFAM" id="SSF46785">
    <property type="entry name" value="Winged helix' DNA-binding domain"/>
    <property type="match status" value="1"/>
</dbReference>
<reference evidence="3 4" key="1">
    <citation type="journal article" date="2018" name="Nat. Ecol. Evol.">
        <title>Shark genomes provide insights into elasmobranch evolution and the origin of vertebrates.</title>
        <authorList>
            <person name="Hara Y"/>
            <person name="Yamaguchi K"/>
            <person name="Onimaru K"/>
            <person name="Kadota M"/>
            <person name="Koyanagi M"/>
            <person name="Keeley SD"/>
            <person name="Tatsumi K"/>
            <person name="Tanaka K"/>
            <person name="Motone F"/>
            <person name="Kageyama Y"/>
            <person name="Nozu R"/>
            <person name="Adachi N"/>
            <person name="Nishimura O"/>
            <person name="Nakagawa R"/>
            <person name="Tanegashima C"/>
            <person name="Kiyatake I"/>
            <person name="Matsumoto R"/>
            <person name="Murakumo K"/>
            <person name="Nishida K"/>
            <person name="Terakita A"/>
            <person name="Kuratani S"/>
            <person name="Sato K"/>
            <person name="Hyodo S Kuraku.S."/>
        </authorList>
    </citation>
    <scope>NUCLEOTIDE SEQUENCE [LARGE SCALE GENOMIC DNA]</scope>
</reference>
<dbReference type="InterPro" id="IPR036388">
    <property type="entry name" value="WH-like_DNA-bd_sf"/>
</dbReference>
<dbReference type="InterPro" id="IPR000835">
    <property type="entry name" value="HTH_MarR-typ"/>
</dbReference>
<dbReference type="Pfam" id="PF01047">
    <property type="entry name" value="MarR"/>
    <property type="match status" value="1"/>
</dbReference>
<evidence type="ECO:0000259" key="2">
    <source>
        <dbReference type="PROSITE" id="PS50995"/>
    </source>
</evidence>